<evidence type="ECO:0000256" key="4">
    <source>
        <dbReference type="ARBA" id="ARBA00022490"/>
    </source>
</evidence>
<dbReference type="EMBL" id="CAJNOG010000113">
    <property type="protein sequence ID" value="CAF0961707.1"/>
    <property type="molecule type" value="Genomic_DNA"/>
</dbReference>
<dbReference type="GO" id="GO:0003785">
    <property type="term" value="F:actin monomer binding"/>
    <property type="evidence" value="ECO:0007669"/>
    <property type="project" value="TreeGrafter"/>
</dbReference>
<comment type="subcellular location">
    <subcellularLocation>
        <location evidence="2">Cytoplasm</location>
        <location evidence="2">Cell cortex</location>
    </subcellularLocation>
    <subcellularLocation>
        <location evidence="1">Cytoplasm</location>
        <location evidence="1">Cytoskeleton</location>
    </subcellularLocation>
</comment>
<evidence type="ECO:0000259" key="12">
    <source>
        <dbReference type="PROSITE" id="PS51263"/>
    </source>
</evidence>
<evidence type="ECO:0000256" key="8">
    <source>
        <dbReference type="ARBA" id="ARBA00038532"/>
    </source>
</evidence>
<evidence type="ECO:0000256" key="11">
    <source>
        <dbReference type="SAM" id="MobiDB-lite"/>
    </source>
</evidence>
<dbReference type="FunFam" id="3.40.20.10:FF:000042">
    <property type="entry name" value="Actin depolymerizing protein"/>
    <property type="match status" value="1"/>
</dbReference>
<evidence type="ECO:0000256" key="10">
    <source>
        <dbReference type="ARBA" id="ARBA00069496"/>
    </source>
</evidence>
<gene>
    <name evidence="13" type="ORF">JYZ213_LOCUS13875</name>
</gene>
<comment type="similarity">
    <text evidence="3">Belongs to the actin-binding proteins ADF family. Twinfilin subfamily.</text>
</comment>
<keyword evidence="5" id="KW-0677">Repeat</keyword>
<evidence type="ECO:0000256" key="6">
    <source>
        <dbReference type="ARBA" id="ARBA00023203"/>
    </source>
</evidence>
<feature type="domain" description="ADF-H" evidence="12">
    <location>
        <begin position="220"/>
        <end position="357"/>
    </location>
</feature>
<dbReference type="GO" id="GO:0005938">
    <property type="term" value="C:cell cortex"/>
    <property type="evidence" value="ECO:0007669"/>
    <property type="project" value="UniProtKB-SubCell"/>
</dbReference>
<dbReference type="SUPFAM" id="SSF55753">
    <property type="entry name" value="Actin depolymerizing proteins"/>
    <property type="match status" value="2"/>
</dbReference>
<keyword evidence="4" id="KW-0963">Cytoplasm</keyword>
<evidence type="ECO:0000256" key="1">
    <source>
        <dbReference type="ARBA" id="ARBA00004245"/>
    </source>
</evidence>
<dbReference type="AlphaFoldDB" id="A0A814DXD4"/>
<comment type="subunit">
    <text evidence="8">Interacts with G-actin; ADP-actin form.</text>
</comment>
<evidence type="ECO:0000256" key="3">
    <source>
        <dbReference type="ARBA" id="ARBA00009557"/>
    </source>
</evidence>
<organism evidence="13 14">
    <name type="scientific">Adineta steineri</name>
    <dbReference type="NCBI Taxonomy" id="433720"/>
    <lineage>
        <taxon>Eukaryota</taxon>
        <taxon>Metazoa</taxon>
        <taxon>Spiralia</taxon>
        <taxon>Gnathifera</taxon>
        <taxon>Rotifera</taxon>
        <taxon>Eurotatoria</taxon>
        <taxon>Bdelloidea</taxon>
        <taxon>Adinetida</taxon>
        <taxon>Adinetidae</taxon>
        <taxon>Adineta</taxon>
    </lineage>
</organism>
<dbReference type="GO" id="GO:0051015">
    <property type="term" value="F:actin filament binding"/>
    <property type="evidence" value="ECO:0007669"/>
    <property type="project" value="TreeGrafter"/>
</dbReference>
<evidence type="ECO:0000256" key="9">
    <source>
        <dbReference type="ARBA" id="ARBA00056419"/>
    </source>
</evidence>
<keyword evidence="7" id="KW-0206">Cytoskeleton</keyword>
<evidence type="ECO:0000313" key="14">
    <source>
        <dbReference type="Proteomes" id="UP000663845"/>
    </source>
</evidence>
<accession>A0A814DXD4</accession>
<dbReference type="InterPro" id="IPR028458">
    <property type="entry name" value="Twinfilin"/>
</dbReference>
<dbReference type="PANTHER" id="PTHR13759:SF1">
    <property type="entry name" value="TWINFILIN"/>
    <property type="match status" value="1"/>
</dbReference>
<evidence type="ECO:0000256" key="7">
    <source>
        <dbReference type="ARBA" id="ARBA00023212"/>
    </source>
</evidence>
<dbReference type="InterPro" id="IPR029006">
    <property type="entry name" value="ADF-H/Gelsolin-like_dom_sf"/>
</dbReference>
<dbReference type="CDD" id="cd11284">
    <property type="entry name" value="ADF_Twf-C_like"/>
    <property type="match status" value="1"/>
</dbReference>
<dbReference type="CDD" id="cd11285">
    <property type="entry name" value="ADF_Twf-N_like"/>
    <property type="match status" value="1"/>
</dbReference>
<name>A0A814DXD4_9BILA</name>
<dbReference type="InterPro" id="IPR002108">
    <property type="entry name" value="ADF-H"/>
</dbReference>
<proteinExistence type="inferred from homology"/>
<dbReference type="Pfam" id="PF00241">
    <property type="entry name" value="Cofilin_ADF"/>
    <property type="match status" value="2"/>
</dbReference>
<evidence type="ECO:0000256" key="5">
    <source>
        <dbReference type="ARBA" id="ARBA00022737"/>
    </source>
</evidence>
<feature type="region of interest" description="Disordered" evidence="11">
    <location>
        <begin position="371"/>
        <end position="392"/>
    </location>
</feature>
<keyword evidence="6" id="KW-0009">Actin-binding</keyword>
<dbReference type="FunFam" id="3.40.20.10:FF:000007">
    <property type="entry name" value="Twinfilin-1 isoform 1"/>
    <property type="match status" value="1"/>
</dbReference>
<dbReference type="PANTHER" id="PTHR13759">
    <property type="entry name" value="TWINFILIN"/>
    <property type="match status" value="1"/>
</dbReference>
<dbReference type="GO" id="GO:0005884">
    <property type="term" value="C:actin filament"/>
    <property type="evidence" value="ECO:0007669"/>
    <property type="project" value="TreeGrafter"/>
</dbReference>
<evidence type="ECO:0000256" key="2">
    <source>
        <dbReference type="ARBA" id="ARBA00004544"/>
    </source>
</evidence>
<evidence type="ECO:0000313" key="13">
    <source>
        <dbReference type="EMBL" id="CAF0961707.1"/>
    </source>
</evidence>
<dbReference type="SMART" id="SM00102">
    <property type="entry name" value="ADF"/>
    <property type="match status" value="2"/>
</dbReference>
<dbReference type="Proteomes" id="UP000663845">
    <property type="component" value="Unassembled WGS sequence"/>
</dbReference>
<dbReference type="GO" id="GO:0030042">
    <property type="term" value="P:actin filament depolymerization"/>
    <property type="evidence" value="ECO:0007669"/>
    <property type="project" value="TreeGrafter"/>
</dbReference>
<feature type="domain" description="ADF-H" evidence="12">
    <location>
        <begin position="5"/>
        <end position="140"/>
    </location>
</feature>
<dbReference type="Gene3D" id="3.40.20.10">
    <property type="entry name" value="Severin"/>
    <property type="match status" value="2"/>
</dbReference>
<comment type="function">
    <text evidence="9">Actin-binding protein involved in motile and morphological processes. Inhibits actin polymerization, likely by sequestering G-actin.</text>
</comment>
<comment type="caution">
    <text evidence="13">The sequence shown here is derived from an EMBL/GenBank/DDBJ whole genome shotgun (WGS) entry which is preliminary data.</text>
</comment>
<dbReference type="PROSITE" id="PS51263">
    <property type="entry name" value="ADF_H"/>
    <property type="match status" value="2"/>
</dbReference>
<reference evidence="13" key="1">
    <citation type="submission" date="2021-02" db="EMBL/GenBank/DDBJ databases">
        <authorList>
            <person name="Nowell W R."/>
        </authorList>
    </citation>
    <scope>NUCLEOTIDE SEQUENCE</scope>
</reference>
<protein>
    <recommendedName>
        <fullName evidence="10">Twinfilin</fullName>
    </recommendedName>
</protein>
<sequence>MSHQSGITANELLRGKFAEMKDGHIRVVVVVIENETLLAKEEHNVERTFDEDFDKFIPPLVKQNRPGYYFVRLDSISEISGHNWLLIVYIPDETKVRERMLYASTVATLKREFGSAYITEEIRATSMDEMTIKSFHQHVRTQAAPPPRTNNELDKLENQAAEANADISVDSRHQTLQGLMFQFDENVIEALHLFKKQNVDYVQLANADISVDSRHQTLQGLMFQFDENVIEALHLFKKQNVDYVQLEIDHEKERTLLSHSESHVTPEQIQKLLPDNAGRYHIYRFKHDFNNETINSTFFLYSVPGHGSKIKQRMVYASCKESVIDTIEKKFGINLDRKLEVCDITDLTNDYLFQQLHPEASVNVAKTSFARPKAPSTRGPRRLLKTADNPDE</sequence>
<dbReference type="GO" id="GO:0051016">
    <property type="term" value="P:barbed-end actin filament capping"/>
    <property type="evidence" value="ECO:0007669"/>
    <property type="project" value="TreeGrafter"/>
</dbReference>